<dbReference type="InterPro" id="IPR039060">
    <property type="entry name" value="Antitox_HigA"/>
</dbReference>
<dbReference type="SMART" id="SM00530">
    <property type="entry name" value="HTH_XRE"/>
    <property type="match status" value="1"/>
</dbReference>
<proteinExistence type="predicted"/>
<dbReference type="PANTHER" id="PTHR40455">
    <property type="entry name" value="ANTITOXIN HIGA"/>
    <property type="match status" value="1"/>
</dbReference>
<dbReference type="Proteomes" id="UP000732193">
    <property type="component" value="Unassembled WGS sequence"/>
</dbReference>
<accession>A0AAE2VXL4</accession>
<keyword evidence="3" id="KW-1185">Reference proteome</keyword>
<protein>
    <recommendedName>
        <fullName evidence="1">HTH cro/C1-type domain-containing protein</fullName>
    </recommendedName>
</protein>
<evidence type="ECO:0000313" key="2">
    <source>
        <dbReference type="EMBL" id="MBM1713636.1"/>
    </source>
</evidence>
<organism evidence="2 3">
    <name type="scientific">Sulfitobacter geojensis</name>
    <dbReference type="NCBI Taxonomy" id="1342299"/>
    <lineage>
        <taxon>Bacteria</taxon>
        <taxon>Pseudomonadati</taxon>
        <taxon>Pseudomonadota</taxon>
        <taxon>Alphaproteobacteria</taxon>
        <taxon>Rhodobacterales</taxon>
        <taxon>Roseobacteraceae</taxon>
        <taxon>Sulfitobacter</taxon>
    </lineage>
</organism>
<dbReference type="EMBL" id="JAFBRM010000002">
    <property type="protein sequence ID" value="MBM1713636.1"/>
    <property type="molecule type" value="Genomic_DNA"/>
</dbReference>
<dbReference type="RefSeq" id="WP_203241987.1">
    <property type="nucleotide sequence ID" value="NZ_JAFBRH010000002.1"/>
</dbReference>
<dbReference type="AlphaFoldDB" id="A0AAE2VXL4"/>
<sequence length="387" mass="43200">MKIKPIKNDEDHIAAKEQIKRLLLADSSQSTRDDIDVLATLIETYERNTIVSKSPSPIEAIRFRMSQSGLTPKELEPFIGKRARVSEVLSGTRKLSIDMIRALHAGLGIPYEALLQKETPNTLEAIDLSQPLIKKLADIGIELSSKNIGQFLMDAFGKSYSPALNRKTRTQRASGKTDSTALLLWQAVVLSKARQETTIGDFDESEINEGFLADFAKLSGHPKGPLRAVNELSKKGITLVIVPLLPGTFLDGAIMLMDGVRPVIGLTIRHDRIDNFWFTLLHELSHLAKDLEVLRGENQVIFDELDLDSDDEIEKRADELAKVSLISPIHDQTLSNSYASTTDIRSISEKEGLHISIVAGRWQRDHGNYKKFSKLIERNSVREMLIA</sequence>
<gene>
    <name evidence="2" type="ORF">JQV55_08685</name>
</gene>
<evidence type="ECO:0000259" key="1">
    <source>
        <dbReference type="PROSITE" id="PS50943"/>
    </source>
</evidence>
<reference evidence="2 3" key="1">
    <citation type="submission" date="2021-01" db="EMBL/GenBank/DDBJ databases">
        <title>Diatom-associated Roseobacters Show Island Model of Population Structure.</title>
        <authorList>
            <person name="Qu L."/>
            <person name="Feng X."/>
            <person name="Chen Y."/>
            <person name="Li L."/>
            <person name="Wang X."/>
            <person name="Hu Z."/>
            <person name="Wang H."/>
            <person name="Luo H."/>
        </authorList>
    </citation>
    <scope>NUCLEOTIDE SEQUENCE [LARGE SCALE GENOMIC DNA]</scope>
    <source>
        <strain evidence="2 3">TR60-84</strain>
    </source>
</reference>
<comment type="caution">
    <text evidence="2">The sequence shown here is derived from an EMBL/GenBank/DDBJ whole genome shotgun (WGS) entry which is preliminary data.</text>
</comment>
<name>A0AAE2VXL4_9RHOB</name>
<dbReference type="GO" id="GO:0001046">
    <property type="term" value="F:core promoter sequence-specific DNA binding"/>
    <property type="evidence" value="ECO:0007669"/>
    <property type="project" value="TreeGrafter"/>
</dbReference>
<dbReference type="GO" id="GO:0006355">
    <property type="term" value="P:regulation of DNA-templated transcription"/>
    <property type="evidence" value="ECO:0007669"/>
    <property type="project" value="InterPro"/>
</dbReference>
<dbReference type="PROSITE" id="PS50943">
    <property type="entry name" value="HTH_CROC1"/>
    <property type="match status" value="1"/>
</dbReference>
<evidence type="ECO:0000313" key="3">
    <source>
        <dbReference type="Proteomes" id="UP000732193"/>
    </source>
</evidence>
<dbReference type="InterPro" id="IPR001387">
    <property type="entry name" value="Cro/C1-type_HTH"/>
</dbReference>
<feature type="domain" description="HTH cro/C1-type" evidence="1">
    <location>
        <begin position="61"/>
        <end position="114"/>
    </location>
</feature>
<dbReference type="PANTHER" id="PTHR40455:SF1">
    <property type="entry name" value="ANTITOXIN HIGA"/>
    <property type="match status" value="1"/>
</dbReference>